<keyword evidence="5 13" id="KW-0812">Transmembrane</keyword>
<dbReference type="Proteomes" id="UP000001646">
    <property type="component" value="Unplaced"/>
</dbReference>
<dbReference type="HOGENOM" id="CLU_012949_3_2_1"/>
<evidence type="ECO:0000256" key="13">
    <source>
        <dbReference type="RuleBase" id="RU362059"/>
    </source>
</evidence>
<evidence type="ECO:0000256" key="4">
    <source>
        <dbReference type="ARBA" id="ARBA00022679"/>
    </source>
</evidence>
<evidence type="ECO:0000256" key="10">
    <source>
        <dbReference type="ARBA" id="ARBA00037451"/>
    </source>
</evidence>
<accession>H9GEP3</accession>
<dbReference type="eggNOG" id="KOG1192">
    <property type="taxonomic scope" value="Eukaryota"/>
</dbReference>
<reference evidence="14" key="3">
    <citation type="submission" date="2025-09" db="UniProtKB">
        <authorList>
            <consortium name="Ensembl"/>
        </authorList>
    </citation>
    <scope>IDENTIFICATION</scope>
</reference>
<dbReference type="InterPro" id="IPR050271">
    <property type="entry name" value="UDP-glycosyltransferase"/>
</dbReference>
<evidence type="ECO:0000256" key="7">
    <source>
        <dbReference type="ARBA" id="ARBA00022989"/>
    </source>
</evidence>
<evidence type="ECO:0000256" key="1">
    <source>
        <dbReference type="ARBA" id="ARBA00004479"/>
    </source>
</evidence>
<dbReference type="PANTHER" id="PTHR48043">
    <property type="entry name" value="EG:EG0003.4 PROTEIN-RELATED"/>
    <property type="match status" value="1"/>
</dbReference>
<keyword evidence="4 12" id="KW-0808">Transferase</keyword>
<feature type="chain" id="PRO_5005134711" description="UDP-glucuronosyltransferase" evidence="13">
    <location>
        <begin position="23"/>
        <end position="525"/>
    </location>
</feature>
<comment type="similarity">
    <text evidence="2 12">Belongs to the UDP-glycosyltransferase family.</text>
</comment>
<evidence type="ECO:0000256" key="8">
    <source>
        <dbReference type="ARBA" id="ARBA00023136"/>
    </source>
</evidence>
<evidence type="ECO:0000256" key="6">
    <source>
        <dbReference type="ARBA" id="ARBA00022729"/>
    </source>
</evidence>
<dbReference type="PROSITE" id="PS00375">
    <property type="entry name" value="UDPGT"/>
    <property type="match status" value="1"/>
</dbReference>
<dbReference type="FunFam" id="3.40.50.2000:FF:000021">
    <property type="entry name" value="UDP-glucuronosyltransferase"/>
    <property type="match status" value="1"/>
</dbReference>
<keyword evidence="3 12" id="KW-0328">Glycosyltransferase</keyword>
<keyword evidence="6 13" id="KW-0732">Signal</keyword>
<dbReference type="GO" id="GO:0015020">
    <property type="term" value="F:glucuronosyltransferase activity"/>
    <property type="evidence" value="ECO:0000318"/>
    <property type="project" value="GO_Central"/>
</dbReference>
<dbReference type="GeneID" id="100564600"/>
<evidence type="ECO:0000256" key="5">
    <source>
        <dbReference type="ARBA" id="ARBA00022692"/>
    </source>
</evidence>
<dbReference type="PANTHER" id="PTHR48043:SF24">
    <property type="entry name" value="UDP-GLUCURONOSYLTRANSFERASE 3A2"/>
    <property type="match status" value="1"/>
</dbReference>
<dbReference type="OrthoDB" id="5835829at2759"/>
<evidence type="ECO:0000256" key="12">
    <source>
        <dbReference type="RuleBase" id="RU003718"/>
    </source>
</evidence>
<dbReference type="Bgee" id="ENSACAG00000008989">
    <property type="expression patterns" value="Expressed in liver and 4 other cell types or tissues"/>
</dbReference>
<dbReference type="CTD" id="167127"/>
<evidence type="ECO:0000256" key="2">
    <source>
        <dbReference type="ARBA" id="ARBA00009995"/>
    </source>
</evidence>
<dbReference type="CDD" id="cd03784">
    <property type="entry name" value="GT1_Gtf-like"/>
    <property type="match status" value="1"/>
</dbReference>
<keyword evidence="15" id="KW-1185">Reference proteome</keyword>
<keyword evidence="7 13" id="KW-1133">Transmembrane helix</keyword>
<organism evidence="14 15">
    <name type="scientific">Anolis carolinensis</name>
    <name type="common">Green anole</name>
    <name type="synonym">American chameleon</name>
    <dbReference type="NCBI Taxonomy" id="28377"/>
    <lineage>
        <taxon>Eukaryota</taxon>
        <taxon>Metazoa</taxon>
        <taxon>Chordata</taxon>
        <taxon>Craniata</taxon>
        <taxon>Vertebrata</taxon>
        <taxon>Euteleostomi</taxon>
        <taxon>Lepidosauria</taxon>
        <taxon>Squamata</taxon>
        <taxon>Bifurcata</taxon>
        <taxon>Unidentata</taxon>
        <taxon>Episquamata</taxon>
        <taxon>Toxicofera</taxon>
        <taxon>Iguania</taxon>
        <taxon>Dactyloidae</taxon>
        <taxon>Anolis</taxon>
    </lineage>
</organism>
<dbReference type="STRING" id="28377.ENSACAP00000008837"/>
<reference evidence="14" key="2">
    <citation type="submission" date="2025-08" db="UniProtKB">
        <authorList>
            <consortium name="Ensembl"/>
        </authorList>
    </citation>
    <scope>IDENTIFICATION</scope>
</reference>
<dbReference type="InParanoid" id="H9GEP3"/>
<feature type="transmembrane region" description="Helical" evidence="13">
    <location>
        <begin position="486"/>
        <end position="506"/>
    </location>
</feature>
<dbReference type="AlphaFoldDB" id="H9GEP3"/>
<evidence type="ECO:0000256" key="9">
    <source>
        <dbReference type="ARBA" id="ARBA00023180"/>
    </source>
</evidence>
<dbReference type="GeneTree" id="ENSGT00940000161263"/>
<comment type="function">
    <text evidence="10">UDP-glucuronosyltransferases catalyze phase II biotransformation reactions in which lipophilic substrates are conjugated with glucuronic acid to increase water solubility and enhance excretion. They are of major importance in the conjugation and subsequent elimination of potentially toxic xenobiotics and endogenous compounds.</text>
</comment>
<comment type="catalytic activity">
    <reaction evidence="11 13">
        <text>glucuronate acceptor + UDP-alpha-D-glucuronate = acceptor beta-D-glucuronoside + UDP + H(+)</text>
        <dbReference type="Rhea" id="RHEA:21032"/>
        <dbReference type="ChEBI" id="CHEBI:15378"/>
        <dbReference type="ChEBI" id="CHEBI:58052"/>
        <dbReference type="ChEBI" id="CHEBI:58223"/>
        <dbReference type="ChEBI" id="CHEBI:132367"/>
        <dbReference type="ChEBI" id="CHEBI:132368"/>
        <dbReference type="EC" id="2.4.1.17"/>
    </reaction>
</comment>
<dbReference type="KEGG" id="acs:100564600"/>
<dbReference type="Gene3D" id="3.40.50.2000">
    <property type="entry name" value="Glycogen Phosphorylase B"/>
    <property type="match status" value="2"/>
</dbReference>
<name>H9GEP3_ANOCA</name>
<dbReference type="GO" id="GO:0043541">
    <property type="term" value="C:UDP-N-acetylglucosamine transferase complex"/>
    <property type="evidence" value="ECO:0000318"/>
    <property type="project" value="GO_Central"/>
</dbReference>
<dbReference type="SUPFAM" id="SSF53756">
    <property type="entry name" value="UDP-Glycosyltransferase/glycogen phosphorylase"/>
    <property type="match status" value="1"/>
</dbReference>
<sequence>MAVIEKLLIVLLFSQQFRQLEGFKVLTLAFMGGSHYLLMDEISNILHKRGHEVQMLLQAGVSLTPGRHYQHSDTYQVTTWSASEHVIDVYNKWFDNFTKDCLKGRVTGEAYLDLMGHLASQCNFVLNSSKTLISLKNEKFHLAVIDAFNPCSFLVAEKLGLPFIAVYPGTFVNAPRAGIPSPLSYVPRAQSLLTDRMDFWERLKNCLMSLLSLAINNQIYDKFDSVIRDHFPARSRPALPELYLKAELWIYDTDFSIEFARPLLPNTVYIGGLLAKPAKPLPQEFEDFIERTGEAGFIIVTLGSMLSSIPFPHLLKEINNGFAQLPQGVLWRYQASRWPKEIKLAPNVKLAEWLPQNDLLGHPKVQLFVTHGGLNSLMEAVYHGVPVVGIPLFGDQHDNMIRVEARSMGLSVSIDQLEADSFGSAMKQVIRHQRYKSAAKTLSTILQSHPFPPEQRLAGWIEHILTVGSGAHLHPYAFHQEWYQQYLLDVWLFLFASLLGIIYLSLKFIDFITSRICDSGKQKQA</sequence>
<dbReference type="Pfam" id="PF00201">
    <property type="entry name" value="UDPGT"/>
    <property type="match status" value="1"/>
</dbReference>
<gene>
    <name evidence="14" type="primary">ugt3a2</name>
</gene>
<feature type="signal peptide" evidence="13">
    <location>
        <begin position="1"/>
        <end position="22"/>
    </location>
</feature>
<dbReference type="InterPro" id="IPR002213">
    <property type="entry name" value="UDP_glucos_trans"/>
</dbReference>
<evidence type="ECO:0000313" key="15">
    <source>
        <dbReference type="Proteomes" id="UP000001646"/>
    </source>
</evidence>
<evidence type="ECO:0000256" key="3">
    <source>
        <dbReference type="ARBA" id="ARBA00022676"/>
    </source>
</evidence>
<dbReference type="EC" id="2.4.1.17" evidence="13"/>
<protein>
    <recommendedName>
        <fullName evidence="13">UDP-glucuronosyltransferase</fullName>
        <ecNumber evidence="13">2.4.1.17</ecNumber>
    </recommendedName>
</protein>
<keyword evidence="9" id="KW-0325">Glycoprotein</keyword>
<dbReference type="Ensembl" id="ENSACAT00000009028.4">
    <property type="protein sequence ID" value="ENSACAP00000008837.3"/>
    <property type="gene ID" value="ENSACAG00000008989.4"/>
</dbReference>
<keyword evidence="8 13" id="KW-0472">Membrane</keyword>
<dbReference type="InterPro" id="IPR035595">
    <property type="entry name" value="UDP_glycos_trans_CS"/>
</dbReference>
<proteinExistence type="inferred from homology"/>
<reference evidence="14" key="1">
    <citation type="submission" date="2009-12" db="EMBL/GenBank/DDBJ databases">
        <title>The Genome Sequence of Anolis carolinensis (Green Anole Lizard).</title>
        <authorList>
            <consortium name="The Genome Sequencing Platform"/>
            <person name="Di Palma F."/>
            <person name="Alfoldi J."/>
            <person name="Heiman D."/>
            <person name="Young S."/>
            <person name="Grabherr M."/>
            <person name="Johnson J."/>
            <person name="Lander E.S."/>
            <person name="Lindblad-Toh K."/>
        </authorList>
    </citation>
    <scope>NUCLEOTIDE SEQUENCE [LARGE SCALE GENOMIC DNA]</scope>
    <source>
        <strain evidence="14">JBL SC #1</strain>
    </source>
</reference>
<evidence type="ECO:0000313" key="14">
    <source>
        <dbReference type="Ensembl" id="ENSACAP00000008837.3"/>
    </source>
</evidence>
<comment type="subcellular location">
    <subcellularLocation>
        <location evidence="13">Membrane</location>
        <topology evidence="13">Single-pass membrane protein</topology>
    </subcellularLocation>
    <subcellularLocation>
        <location evidence="1">Membrane</location>
        <topology evidence="1">Single-pass type I membrane protein</topology>
    </subcellularLocation>
</comment>
<evidence type="ECO:0000256" key="11">
    <source>
        <dbReference type="ARBA" id="ARBA00047475"/>
    </source>
</evidence>